<accession>A0A4Z1ELQ3</accession>
<dbReference type="EMBL" id="PQXI01000908">
    <property type="protein sequence ID" value="TGO11608.1"/>
    <property type="molecule type" value="Genomic_DNA"/>
</dbReference>
<evidence type="ECO:0000313" key="2">
    <source>
        <dbReference type="EMBL" id="TGO11608.1"/>
    </source>
</evidence>
<dbReference type="AlphaFoldDB" id="A0A4Z1ELQ3"/>
<feature type="region of interest" description="Disordered" evidence="1">
    <location>
        <begin position="179"/>
        <end position="214"/>
    </location>
</feature>
<comment type="caution">
    <text evidence="2">The sequence shown here is derived from an EMBL/GenBank/DDBJ whole genome shotgun (WGS) entry which is preliminary data.</text>
</comment>
<evidence type="ECO:0000256" key="1">
    <source>
        <dbReference type="SAM" id="MobiDB-lite"/>
    </source>
</evidence>
<keyword evidence="3" id="KW-1185">Reference proteome</keyword>
<name>A0A4Z1ELQ3_9HELO</name>
<dbReference type="Proteomes" id="UP000297910">
    <property type="component" value="Unassembled WGS sequence"/>
</dbReference>
<evidence type="ECO:0000313" key="3">
    <source>
        <dbReference type="Proteomes" id="UP000297910"/>
    </source>
</evidence>
<protein>
    <submittedName>
        <fullName evidence="2">Uncharacterized protein</fullName>
    </submittedName>
</protein>
<organism evidence="2 3">
    <name type="scientific">Botrytis paeoniae</name>
    <dbReference type="NCBI Taxonomy" id="278948"/>
    <lineage>
        <taxon>Eukaryota</taxon>
        <taxon>Fungi</taxon>
        <taxon>Dikarya</taxon>
        <taxon>Ascomycota</taxon>
        <taxon>Pezizomycotina</taxon>
        <taxon>Leotiomycetes</taxon>
        <taxon>Helotiales</taxon>
        <taxon>Sclerotiniaceae</taxon>
        <taxon>Botrytis</taxon>
    </lineage>
</organism>
<reference evidence="2 3" key="1">
    <citation type="submission" date="2017-12" db="EMBL/GenBank/DDBJ databases">
        <title>Comparative genomics of Botrytis spp.</title>
        <authorList>
            <person name="Valero-Jimenez C.A."/>
            <person name="Tapia P."/>
            <person name="Veloso J."/>
            <person name="Silva-Moreno E."/>
            <person name="Staats M."/>
            <person name="Valdes J.H."/>
            <person name="Van Kan J.A.L."/>
        </authorList>
    </citation>
    <scope>NUCLEOTIDE SEQUENCE [LARGE SCALE GENOMIC DNA]</scope>
    <source>
        <strain evidence="2 3">Bp0003</strain>
    </source>
</reference>
<sequence length="214" mass="23701">MVQNIPGLTYSPAGFLHLSDVNSPTIVWPNPPISPGKEFLDVIKHYEEGNDWNTRERLIGGIEKKEKTKVTFESKATGDLMRKEQALVYGLPVPYPVSDAEGSDFDGYGGDNGAEGSGGGNYDDSDNGGGPFRMQGQGYAATPLGRYGMDAGMPATNQQSLLEGWLVENDMNIVVEKKKKKRKKLLLTRLPGASPKERSPARWEKEEKRRWKKK</sequence>
<gene>
    <name evidence="2" type="ORF">BPAE_0911g00020</name>
</gene>
<proteinExistence type="predicted"/>
<feature type="compositionally biased region" description="Basic and acidic residues" evidence="1">
    <location>
        <begin position="195"/>
        <end position="214"/>
    </location>
</feature>
<feature type="region of interest" description="Disordered" evidence="1">
    <location>
        <begin position="100"/>
        <end position="137"/>
    </location>
</feature>
<feature type="compositionally biased region" description="Gly residues" evidence="1">
    <location>
        <begin position="107"/>
        <end position="131"/>
    </location>
</feature>